<evidence type="ECO:0000313" key="2">
    <source>
        <dbReference type="Proteomes" id="UP000578531"/>
    </source>
</evidence>
<name>A0A8H6FDM6_9LECA</name>
<dbReference type="Proteomes" id="UP000578531">
    <property type="component" value="Unassembled WGS sequence"/>
</dbReference>
<dbReference type="RefSeq" id="XP_037158345.1">
    <property type="nucleotide sequence ID" value="XM_037314819.1"/>
</dbReference>
<keyword evidence="2" id="KW-1185">Reference proteome</keyword>
<accession>A0A8H6FDM6</accession>
<protein>
    <submittedName>
        <fullName evidence="1">Uncharacterized protein</fullName>
    </submittedName>
</protein>
<comment type="caution">
    <text evidence="1">The sequence shown here is derived from an EMBL/GenBank/DDBJ whole genome shotgun (WGS) entry which is preliminary data.</text>
</comment>
<sequence>MGPSHVSGSEALGKESLCIQRESAYHCTLSGLTEVRLHTEHDLQLVARKLFSLTAMWTIADPDCIMRDMLPVDTEYVGVLVRAFVAVCGPNGADYAIAFLGVLRNQ</sequence>
<dbReference type="AlphaFoldDB" id="A0A8H6FDM6"/>
<proteinExistence type="predicted"/>
<dbReference type="EMBL" id="JACCJC010000115">
    <property type="protein sequence ID" value="KAF6224647.1"/>
    <property type="molecule type" value="Genomic_DNA"/>
</dbReference>
<gene>
    <name evidence="1" type="ORF">HO173_012990</name>
</gene>
<organism evidence="1 2">
    <name type="scientific">Letharia columbiana</name>
    <dbReference type="NCBI Taxonomy" id="112416"/>
    <lineage>
        <taxon>Eukaryota</taxon>
        <taxon>Fungi</taxon>
        <taxon>Dikarya</taxon>
        <taxon>Ascomycota</taxon>
        <taxon>Pezizomycotina</taxon>
        <taxon>Lecanoromycetes</taxon>
        <taxon>OSLEUM clade</taxon>
        <taxon>Lecanoromycetidae</taxon>
        <taxon>Lecanorales</taxon>
        <taxon>Lecanorineae</taxon>
        <taxon>Parmeliaceae</taxon>
        <taxon>Letharia</taxon>
    </lineage>
</organism>
<dbReference type="GeneID" id="59294622"/>
<reference evidence="1 2" key="1">
    <citation type="journal article" date="2020" name="Genomics">
        <title>Complete, high-quality genomes from long-read metagenomic sequencing of two wolf lichen thalli reveals enigmatic genome architecture.</title>
        <authorList>
            <person name="McKenzie S.K."/>
            <person name="Walston R.F."/>
            <person name="Allen J.L."/>
        </authorList>
    </citation>
    <scope>NUCLEOTIDE SEQUENCE [LARGE SCALE GENOMIC DNA]</scope>
    <source>
        <strain evidence="1">WasteWater2</strain>
    </source>
</reference>
<evidence type="ECO:0000313" key="1">
    <source>
        <dbReference type="EMBL" id="KAF6224647.1"/>
    </source>
</evidence>